<gene>
    <name evidence="2" type="ORF">BHQ10_010333</name>
</gene>
<accession>A0A364LF32</accession>
<evidence type="ECO:0000313" key="3">
    <source>
        <dbReference type="Proteomes" id="UP000249363"/>
    </source>
</evidence>
<proteinExistence type="predicted"/>
<keyword evidence="3" id="KW-1185">Reference proteome</keyword>
<comment type="caution">
    <text evidence="2">The sequence shown here is derived from an EMBL/GenBank/DDBJ whole genome shotgun (WGS) entry which is preliminary data.</text>
</comment>
<protein>
    <recommendedName>
        <fullName evidence="1">HNH nuclease domain-containing protein</fullName>
    </recommendedName>
</protein>
<dbReference type="STRING" id="1196081.A0A364LF32"/>
<dbReference type="EMBL" id="MIKG01000034">
    <property type="protein sequence ID" value="RAO74321.1"/>
    <property type="molecule type" value="Genomic_DNA"/>
</dbReference>
<dbReference type="Pfam" id="PF13391">
    <property type="entry name" value="HNH_2"/>
    <property type="match status" value="1"/>
</dbReference>
<organism evidence="2 3">
    <name type="scientific">Talaromyces amestolkiae</name>
    <dbReference type="NCBI Taxonomy" id="1196081"/>
    <lineage>
        <taxon>Eukaryota</taxon>
        <taxon>Fungi</taxon>
        <taxon>Dikarya</taxon>
        <taxon>Ascomycota</taxon>
        <taxon>Pezizomycotina</taxon>
        <taxon>Eurotiomycetes</taxon>
        <taxon>Eurotiomycetidae</taxon>
        <taxon>Eurotiales</taxon>
        <taxon>Trichocomaceae</taxon>
        <taxon>Talaromyces</taxon>
        <taxon>Talaromyces sect. Talaromyces</taxon>
    </lineage>
</organism>
<dbReference type="AlphaFoldDB" id="A0A364LF32"/>
<dbReference type="Proteomes" id="UP000249363">
    <property type="component" value="Unassembled WGS sequence"/>
</dbReference>
<dbReference type="InterPro" id="IPR003615">
    <property type="entry name" value="HNH_nuc"/>
</dbReference>
<name>A0A364LF32_TALAM</name>
<reference evidence="2 3" key="1">
    <citation type="journal article" date="2017" name="Biotechnol. Biofuels">
        <title>Differential beta-glucosidase expression as a function of carbon source availability in Talaromyces amestolkiae: a genomic and proteomic approach.</title>
        <authorList>
            <person name="de Eugenio L.I."/>
            <person name="Mendez-Liter J.A."/>
            <person name="Nieto-Dominguez M."/>
            <person name="Alonso L."/>
            <person name="Gil-Munoz J."/>
            <person name="Barriuso J."/>
            <person name="Prieto A."/>
            <person name="Martinez M.J."/>
        </authorList>
    </citation>
    <scope>NUCLEOTIDE SEQUENCE [LARGE SCALE GENOMIC DNA]</scope>
    <source>
        <strain evidence="2 3">CIB</strain>
    </source>
</reference>
<sequence length="385" mass="44003">MSPYQRQRQHRHQLSLEGILDFSQPFTLPPHESQAARAIFQELINNYDSEQRPPRGYKPIALVQATFDHVASKDTFLMLFLSFLYETLCSRRGDGAESDISPYLAYFSDLASWNSARLSEAYGGIEAFAEFIVENFLLPRMSLVGEDPTTNTSIVILNTNAYADWDKGAYIYTERTLREARKRFDQYGEDSKDDDGNLLREEINERFSFLEVAHILPHSLVTVASADTELSDSKKNALRILDMFDPGIIHLIEYPKIDSPMNALTLTLDNHRLFGEFQIYFEPTGMPHEYRIDSTERSPFLRDPIFPITRTLSLSPNRTIDPPSPRLLGVHRAISRIMNLSGAGEYIDRILEDLEKMNVKEDGSTNLGQIMKLRLGGWPHTLTVF</sequence>
<evidence type="ECO:0000313" key="2">
    <source>
        <dbReference type="EMBL" id="RAO74321.1"/>
    </source>
</evidence>
<feature type="domain" description="HNH nuclease" evidence="1">
    <location>
        <begin position="207"/>
        <end position="282"/>
    </location>
</feature>
<dbReference type="GeneID" id="63799547"/>
<dbReference type="RefSeq" id="XP_040738835.1">
    <property type="nucleotide sequence ID" value="XM_040872952.1"/>
</dbReference>
<dbReference type="OrthoDB" id="2104739at2759"/>
<evidence type="ECO:0000259" key="1">
    <source>
        <dbReference type="Pfam" id="PF13391"/>
    </source>
</evidence>